<sequence>MNTRSAWLPLTGQTREDTRLTALGALTPTSPASTRSGVLPGSYDGRFRISGFWLAGNKGAMTAVVSSGRAVVQGAESRGAYPVTVVDEPTLTFADGDATNDRVDLVVLRVYDDAYDGSGRTEAAVEIVRGAPGSPATPPTAQGLALPLFQVKVPAGASAGHGGINWDTALTDLRTPTVSLGGILPATAGDTVAGAYPGQFRDLDGTLQRWDGTDWTAYPKGVGGIAPAGVTTGGYAGQYRDAPNGVLQRWNGSAWTSAVTTSAFTSSLDAGTTTSTAYTPTLSGTAVTSLNLNFTAPPTGAVLLHFGARMWTTGSTTAGAYMVPKITQGSTVYFNPNDEYAAMYGGPVAGSVSTMWRLYGLTPGATYTMTALYRSTDAAVTCGFDNLFMRVDPAN</sequence>
<gene>
    <name evidence="1" type="ORF">AQJ66_14220</name>
</gene>
<keyword evidence="2" id="KW-1185">Reference proteome</keyword>
<reference evidence="1 2" key="1">
    <citation type="submission" date="2015-10" db="EMBL/GenBank/DDBJ databases">
        <title>Draft genome sequence of Streptomyces bungoensis DSM 41781, type strain for the species Streptomyces bungoensis.</title>
        <authorList>
            <person name="Ruckert C."/>
            <person name="Winkler A."/>
            <person name="Kalinowski J."/>
            <person name="Kampfer P."/>
            <person name="Glaeser S."/>
        </authorList>
    </citation>
    <scope>NUCLEOTIDE SEQUENCE [LARGE SCALE GENOMIC DNA]</scope>
    <source>
        <strain evidence="1 2">DSM 41781</strain>
    </source>
</reference>
<organism evidence="1 2">
    <name type="scientific">Streptomyces bungoensis</name>
    <dbReference type="NCBI Taxonomy" id="285568"/>
    <lineage>
        <taxon>Bacteria</taxon>
        <taxon>Bacillati</taxon>
        <taxon>Actinomycetota</taxon>
        <taxon>Actinomycetes</taxon>
        <taxon>Kitasatosporales</taxon>
        <taxon>Streptomycetaceae</taxon>
        <taxon>Streptomyces</taxon>
    </lineage>
</organism>
<proteinExistence type="predicted"/>
<dbReference type="RefSeq" id="WP_061920780.1">
    <property type="nucleotide sequence ID" value="NZ_KQ948855.1"/>
</dbReference>
<evidence type="ECO:0000313" key="2">
    <source>
        <dbReference type="Proteomes" id="UP000053024"/>
    </source>
</evidence>
<accession>A0A117RDU6</accession>
<dbReference type="STRING" id="285568.AQJ66_14220"/>
<comment type="caution">
    <text evidence="1">The sequence shown here is derived from an EMBL/GenBank/DDBJ whole genome shotgun (WGS) entry which is preliminary data.</text>
</comment>
<protein>
    <submittedName>
        <fullName evidence="1">Uncharacterized protein</fullName>
    </submittedName>
</protein>
<dbReference type="Proteomes" id="UP000053024">
    <property type="component" value="Unassembled WGS sequence"/>
</dbReference>
<dbReference type="EMBL" id="LMWX01000020">
    <property type="protein sequence ID" value="KUN85306.1"/>
    <property type="molecule type" value="Genomic_DNA"/>
</dbReference>
<dbReference type="OrthoDB" id="5193571at2"/>
<evidence type="ECO:0000313" key="1">
    <source>
        <dbReference type="EMBL" id="KUN85306.1"/>
    </source>
</evidence>
<dbReference type="AlphaFoldDB" id="A0A117RDU6"/>
<name>A0A117RDU6_9ACTN</name>